<gene>
    <name evidence="4" type="ORF">MG3_02067</name>
</gene>
<proteinExistence type="inferred from homology"/>
<organism evidence="4 5">
    <name type="scientific">Candida albicans P78048</name>
    <dbReference type="NCBI Taxonomy" id="1094989"/>
    <lineage>
        <taxon>Eukaryota</taxon>
        <taxon>Fungi</taxon>
        <taxon>Dikarya</taxon>
        <taxon>Ascomycota</taxon>
        <taxon>Saccharomycotina</taxon>
        <taxon>Pichiomycetes</taxon>
        <taxon>Debaryomycetaceae</taxon>
        <taxon>Candida/Lodderomyces clade</taxon>
        <taxon>Candida</taxon>
    </lineage>
</organism>
<evidence type="ECO:0000259" key="3">
    <source>
        <dbReference type="Pfam" id="PF16679"/>
    </source>
</evidence>
<dbReference type="InterPro" id="IPR038090">
    <property type="entry name" value="Cdt1_C_WH_dom_sf"/>
</dbReference>
<protein>
    <recommendedName>
        <fullName evidence="3">DNA replication factor Cdt1 C-terminal domain-containing protein</fullName>
    </recommendedName>
</protein>
<dbReference type="InterPro" id="IPR032054">
    <property type="entry name" value="Cdt1_C"/>
</dbReference>
<evidence type="ECO:0000256" key="2">
    <source>
        <dbReference type="ARBA" id="ARBA00023306"/>
    </source>
</evidence>
<keyword evidence="2" id="KW-0131">Cell cycle</keyword>
<comment type="caution">
    <text evidence="4">The sequence shown here is derived from an EMBL/GenBank/DDBJ whole genome shotgun (WGS) entry which is preliminary data.</text>
</comment>
<sequence length="323" mass="37521">MIMDIQKHPLIPRHAFITLRNNFNAIDNVLSLHYTNHTSNPLLNKILTQASSLTQTKITVTHIEQIMEITDSLYEIYRLDEELVIKFSSTTQLSRRREVFIKNINKWIETHQELNTIPPKKSSYTTEATFELCSSSLPSSPVSFLKTSPNKIIKPRSANSSPTKIKNRSLNFSDLKNDSSRFKFKEKLESIESNKFNGLSLLERIKLKEKLRKQQEQDEISKQQAPQDKYQNYLLTKIPMIYNAIYQLYQCQPNNCKTFSTKKLIQTIQDSSSYPVIPDEIHDGMKLLSTKLPSKLDMIEKNDIKVIRVTNLNRDQDLKILDI</sequence>
<evidence type="ECO:0000313" key="4">
    <source>
        <dbReference type="EMBL" id="KGR13637.1"/>
    </source>
</evidence>
<dbReference type="AlphaFoldDB" id="A0AB34PXN0"/>
<comment type="similarity">
    <text evidence="1">Belongs to the Cdt1 family.</text>
</comment>
<dbReference type="EMBL" id="AJIX01000013">
    <property type="protein sequence ID" value="KGR13637.1"/>
    <property type="molecule type" value="Genomic_DNA"/>
</dbReference>
<reference evidence="4 5" key="1">
    <citation type="submission" date="2013-12" db="EMBL/GenBank/DDBJ databases">
        <title>The Genome Sequence of Candida albicans P78048.</title>
        <authorList>
            <consortium name="The Broad Institute Genome Sequencing Platform"/>
            <consortium name="The Broad Institute Genome Sequencing Center for Infectious Disease"/>
            <person name="Cuomo C."/>
            <person name="Bennett R."/>
            <person name="Hirakawa M."/>
            <person name="Noverr M."/>
            <person name="Mitchell A."/>
            <person name="Young S.K."/>
            <person name="Zeng Q."/>
            <person name="Gargeya S."/>
            <person name="Fitzgerald M."/>
            <person name="Abouelleil A."/>
            <person name="Alvarado L."/>
            <person name="Berlin A.M."/>
            <person name="Chapman S.B."/>
            <person name="Dewar J."/>
            <person name="Goldberg J."/>
            <person name="Griggs A."/>
            <person name="Gujja S."/>
            <person name="Hansen M."/>
            <person name="Howarth C."/>
            <person name="Imamovic A."/>
            <person name="Larimer J."/>
            <person name="McCowan C."/>
            <person name="Murphy C."/>
            <person name="Pearson M."/>
            <person name="Priest M."/>
            <person name="Roberts A."/>
            <person name="Saif S."/>
            <person name="Shea T."/>
            <person name="Sykes S."/>
            <person name="Wortman J."/>
            <person name="Nusbaum C."/>
            <person name="Birren B."/>
        </authorList>
    </citation>
    <scope>NUCLEOTIDE SEQUENCE [LARGE SCALE GENOMIC DNA]</scope>
    <source>
        <strain evidence="4 5">P78048</strain>
    </source>
</reference>
<dbReference type="Proteomes" id="UP000030161">
    <property type="component" value="Unassembled WGS sequence"/>
</dbReference>
<feature type="domain" description="DNA replication factor Cdt1 C-terminal" evidence="3">
    <location>
        <begin position="200"/>
        <end position="299"/>
    </location>
</feature>
<name>A0AB34PXN0_CANAX</name>
<accession>A0AB34PXN0</accession>
<dbReference type="Pfam" id="PF16679">
    <property type="entry name" value="CDT1_C"/>
    <property type="match status" value="1"/>
</dbReference>
<dbReference type="Gene3D" id="1.10.10.1420">
    <property type="entry name" value="DNA replication factor Cdt1, C-terminal WH domain"/>
    <property type="match status" value="1"/>
</dbReference>
<evidence type="ECO:0000313" key="5">
    <source>
        <dbReference type="Proteomes" id="UP000030161"/>
    </source>
</evidence>
<evidence type="ECO:0000256" key="1">
    <source>
        <dbReference type="ARBA" id="ARBA00008356"/>
    </source>
</evidence>